<organism evidence="12 13">
    <name type="scientific">Desulfobaculum bizertense DSM 18034</name>
    <dbReference type="NCBI Taxonomy" id="1121442"/>
    <lineage>
        <taxon>Bacteria</taxon>
        <taxon>Pseudomonadati</taxon>
        <taxon>Thermodesulfobacteriota</taxon>
        <taxon>Desulfovibrionia</taxon>
        <taxon>Desulfovibrionales</taxon>
        <taxon>Desulfovibrionaceae</taxon>
        <taxon>Desulfobaculum</taxon>
    </lineage>
</organism>
<evidence type="ECO:0000256" key="8">
    <source>
        <dbReference type="ARBA" id="ARBA00022989"/>
    </source>
</evidence>
<feature type="domain" description="ABC transmembrane type-1" evidence="11">
    <location>
        <begin position="66"/>
        <end position="282"/>
    </location>
</feature>
<evidence type="ECO:0000313" key="12">
    <source>
        <dbReference type="EMBL" id="SKA63574.1"/>
    </source>
</evidence>
<dbReference type="GO" id="GO:0022857">
    <property type="term" value="F:transmembrane transporter activity"/>
    <property type="evidence" value="ECO:0007669"/>
    <property type="project" value="InterPro"/>
</dbReference>
<evidence type="ECO:0000256" key="1">
    <source>
        <dbReference type="ARBA" id="ARBA00003159"/>
    </source>
</evidence>
<feature type="transmembrane region" description="Helical" evidence="10">
    <location>
        <begin position="263"/>
        <end position="282"/>
    </location>
</feature>
<reference evidence="12 13" key="1">
    <citation type="submission" date="2017-02" db="EMBL/GenBank/DDBJ databases">
        <authorList>
            <person name="Peterson S.W."/>
        </authorList>
    </citation>
    <scope>NUCLEOTIDE SEQUENCE [LARGE SCALE GENOMIC DNA]</scope>
    <source>
        <strain evidence="12 13">DSM 18034</strain>
    </source>
</reference>
<dbReference type="STRING" id="1121442.SAMN02745702_00172"/>
<feature type="transmembrane region" description="Helical" evidence="10">
    <location>
        <begin position="104"/>
        <end position="125"/>
    </location>
</feature>
<keyword evidence="8 10" id="KW-1133">Transmembrane helix</keyword>
<keyword evidence="4 10" id="KW-0813">Transport</keyword>
<dbReference type="NCBIfam" id="TIGR01726">
    <property type="entry name" value="HEQRo_perm_3TM"/>
    <property type="match status" value="1"/>
</dbReference>
<sequence>MLHTKKPRITPLDIGIILVIAAALAAFGWRVDTQLDYEWKWTALGQYFLLHDPDQGWIPGLLTQGLLTTIKLSLWTMLFATIIGVVMGLARTSRSLFNRLIGQAYVGLVRNIPPLVLIFIFYFFISDQIFTAMGIDTMVRNAPPWVQEFLAITAAPVNQFTGFLSALVTLAIYEGAYITEHVRAGVQAVSVQQYEAAYALGLSPWHRMRHVIFPQAMTHIMPPLTGQFISTIKDSAIVSVISIQELTFQGMELMAATYMTFEIWIVITILYLILTVSCSVLSRYAERWFRRHEV</sequence>
<dbReference type="CDD" id="cd06261">
    <property type="entry name" value="TM_PBP2"/>
    <property type="match status" value="1"/>
</dbReference>
<dbReference type="PANTHER" id="PTHR30614">
    <property type="entry name" value="MEMBRANE COMPONENT OF AMINO ACID ABC TRANSPORTER"/>
    <property type="match status" value="1"/>
</dbReference>
<proteinExistence type="inferred from homology"/>
<evidence type="ECO:0000256" key="2">
    <source>
        <dbReference type="ARBA" id="ARBA00004429"/>
    </source>
</evidence>
<evidence type="ECO:0000256" key="10">
    <source>
        <dbReference type="RuleBase" id="RU363032"/>
    </source>
</evidence>
<dbReference type="SUPFAM" id="SSF161098">
    <property type="entry name" value="MetI-like"/>
    <property type="match status" value="1"/>
</dbReference>
<evidence type="ECO:0000256" key="5">
    <source>
        <dbReference type="ARBA" id="ARBA00022475"/>
    </source>
</evidence>
<dbReference type="GO" id="GO:0043190">
    <property type="term" value="C:ATP-binding cassette (ABC) transporter complex"/>
    <property type="evidence" value="ECO:0007669"/>
    <property type="project" value="InterPro"/>
</dbReference>
<dbReference type="InterPro" id="IPR043429">
    <property type="entry name" value="ArtM/GltK/GlnP/TcyL/YhdX-like"/>
</dbReference>
<feature type="transmembrane region" description="Helical" evidence="10">
    <location>
        <begin position="12"/>
        <end position="31"/>
    </location>
</feature>
<protein>
    <submittedName>
        <fullName evidence="12">Amino acid ABC transporter membrane protein 2, PAAT family</fullName>
    </submittedName>
</protein>
<dbReference type="AlphaFoldDB" id="A0A1T4VF14"/>
<comment type="similarity">
    <text evidence="3">Belongs to the binding-protein-dependent transport system permease family. HisMQ subfamily.</text>
</comment>
<dbReference type="InterPro" id="IPR000515">
    <property type="entry name" value="MetI-like"/>
</dbReference>
<comment type="subcellular location">
    <subcellularLocation>
        <location evidence="2">Cell inner membrane</location>
        <topology evidence="2">Multi-pass membrane protein</topology>
    </subcellularLocation>
    <subcellularLocation>
        <location evidence="10">Cell membrane</location>
        <topology evidence="10">Multi-pass membrane protein</topology>
    </subcellularLocation>
</comment>
<dbReference type="OrthoDB" id="5470298at2"/>
<feature type="transmembrane region" description="Helical" evidence="10">
    <location>
        <begin position="72"/>
        <end position="92"/>
    </location>
</feature>
<dbReference type="PANTHER" id="PTHR30614:SF20">
    <property type="entry name" value="GLUTAMINE TRANSPORT SYSTEM PERMEASE PROTEIN GLNP"/>
    <property type="match status" value="1"/>
</dbReference>
<name>A0A1T4VF14_9BACT</name>
<keyword evidence="6 10" id="KW-0812">Transmembrane</keyword>
<keyword evidence="9 10" id="KW-0472">Membrane</keyword>
<dbReference type="InterPro" id="IPR010065">
    <property type="entry name" value="AA_ABC_transptr_permease_3TM"/>
</dbReference>
<evidence type="ECO:0000256" key="6">
    <source>
        <dbReference type="ARBA" id="ARBA00022692"/>
    </source>
</evidence>
<dbReference type="Pfam" id="PF00528">
    <property type="entry name" value="BPD_transp_1"/>
    <property type="match status" value="1"/>
</dbReference>
<dbReference type="RefSeq" id="WP_078683497.1">
    <property type="nucleotide sequence ID" value="NZ_FUYA01000001.1"/>
</dbReference>
<dbReference type="GO" id="GO:0006865">
    <property type="term" value="P:amino acid transport"/>
    <property type="evidence" value="ECO:0007669"/>
    <property type="project" value="UniProtKB-KW"/>
</dbReference>
<keyword evidence="7" id="KW-0029">Amino-acid transport</keyword>
<evidence type="ECO:0000259" key="11">
    <source>
        <dbReference type="PROSITE" id="PS50928"/>
    </source>
</evidence>
<dbReference type="InterPro" id="IPR035906">
    <property type="entry name" value="MetI-like_sf"/>
</dbReference>
<evidence type="ECO:0000256" key="7">
    <source>
        <dbReference type="ARBA" id="ARBA00022970"/>
    </source>
</evidence>
<keyword evidence="5" id="KW-1003">Cell membrane</keyword>
<evidence type="ECO:0000313" key="13">
    <source>
        <dbReference type="Proteomes" id="UP000189733"/>
    </source>
</evidence>
<dbReference type="Gene3D" id="1.10.3720.10">
    <property type="entry name" value="MetI-like"/>
    <property type="match status" value="1"/>
</dbReference>
<dbReference type="EMBL" id="FUYA01000001">
    <property type="protein sequence ID" value="SKA63574.1"/>
    <property type="molecule type" value="Genomic_DNA"/>
</dbReference>
<dbReference type="PROSITE" id="PS50928">
    <property type="entry name" value="ABC_TM1"/>
    <property type="match status" value="1"/>
</dbReference>
<accession>A0A1T4VF14</accession>
<keyword evidence="13" id="KW-1185">Reference proteome</keyword>
<evidence type="ECO:0000256" key="3">
    <source>
        <dbReference type="ARBA" id="ARBA00010072"/>
    </source>
</evidence>
<evidence type="ECO:0000256" key="4">
    <source>
        <dbReference type="ARBA" id="ARBA00022448"/>
    </source>
</evidence>
<comment type="function">
    <text evidence="1">Part of the binding-protein-dependent transport system for glutamine; probably responsible for the translocation of the substrate across the membrane.</text>
</comment>
<gene>
    <name evidence="12" type="ORF">SAMN02745702_00172</name>
</gene>
<dbReference type="Proteomes" id="UP000189733">
    <property type="component" value="Unassembled WGS sequence"/>
</dbReference>
<evidence type="ECO:0000256" key="9">
    <source>
        <dbReference type="ARBA" id="ARBA00023136"/>
    </source>
</evidence>